<organism evidence="2 3">
    <name type="scientific">Halomonas stenophila</name>
    <dbReference type="NCBI Taxonomy" id="795312"/>
    <lineage>
        <taxon>Bacteria</taxon>
        <taxon>Pseudomonadati</taxon>
        <taxon>Pseudomonadota</taxon>
        <taxon>Gammaproteobacteria</taxon>
        <taxon>Oceanospirillales</taxon>
        <taxon>Halomonadaceae</taxon>
        <taxon>Halomonas</taxon>
    </lineage>
</organism>
<comment type="caution">
    <text evidence="2">The sequence shown here is derived from an EMBL/GenBank/DDBJ whole genome shotgun (WGS) entry which is preliminary data.</text>
</comment>
<reference evidence="2 3" key="1">
    <citation type="submission" date="2020-08" db="EMBL/GenBank/DDBJ databases">
        <title>Genomic Encyclopedia of Type Strains, Phase III (KMG-III): the genomes of soil and plant-associated and newly described type strains.</title>
        <authorList>
            <person name="Whitman W."/>
        </authorList>
    </citation>
    <scope>NUCLEOTIDE SEQUENCE [LARGE SCALE GENOMIC DNA]</scope>
    <source>
        <strain evidence="2 3">CECT 7744</strain>
    </source>
</reference>
<accession>A0A7W5ERK7</accession>
<keyword evidence="3" id="KW-1185">Reference proteome</keyword>
<dbReference type="PANTHER" id="PTHR43179">
    <property type="entry name" value="RHAMNOSYLTRANSFERASE WBBL"/>
    <property type="match status" value="1"/>
</dbReference>
<dbReference type="PANTHER" id="PTHR43179:SF7">
    <property type="entry name" value="RHAMNOSYLTRANSFERASE WBBL"/>
    <property type="match status" value="1"/>
</dbReference>
<gene>
    <name evidence="2" type="ORF">FHR97_001008</name>
</gene>
<dbReference type="Proteomes" id="UP000518892">
    <property type="component" value="Unassembled WGS sequence"/>
</dbReference>
<dbReference type="CDD" id="cd04186">
    <property type="entry name" value="GT_2_like_c"/>
    <property type="match status" value="1"/>
</dbReference>
<protein>
    <submittedName>
        <fullName evidence="2">GT2 family glycosyltransferase</fullName>
    </submittedName>
</protein>
<dbReference type="AlphaFoldDB" id="A0A7W5ERK7"/>
<name>A0A7W5ERK7_9GAMM</name>
<sequence>MTQHPHIRVALGLDARLRLEPCHRLRWQAAEGEWQVLSEDAEFHTRRGLRLPGWYMIELTAERSITTVASGLCFEAGQRSFCIDMPLRVGKVTKRLVYVPPGVSRIRFRPMNAEGRFRLRHFRMVWVTPAFARDRLIRRLINTHAAYRDLTTREVDQRLRLAARRQGERWRRVALREYETTFVSLCSRRNYGRWVSQREPRLDPGEMQRVLATLPPTATRVLLPVSTATPPAALRATLASLREQAVTTWRAVAVASDPAGLGERLAELTAWEPRLSVASAVQPTPDEWVICMAPGDRLAEGALYHLVTAVQASPGVALVYGDEDRLNDRDERYAPSFKPAWNPDLLLSQPYLGRAVFLRGDVWREGVSGLDLPVDRAPDAWNHALALRFMAQQGARAAERSVHIGRILYHAAGTLPGVPREHWVPAVEHHLRGVGESAEVSPGQVPGSVRVRWPLPEPGPLVSLLVPTRDGVEILRPCVDAILERTAYRHFELLILDNQSRCPDTLAYMDEVARRDARVRVLRWDHPFNYSAINNFGAAQAKGSVIGLINNDVEPIDGEWLSEMVRQACRPEIGCVGAKLYYPNGTIQHAGVILGLGGVAGHAHRFFQRDEQGYGGRLKVVQNLSAVTAACLLLRKETFEAVGGLNEADLAVAYNDVDLCLKARAAGYRNLWTPYAELYHHESISRGADDTPKKRARALREADYMRRTWGKALDNDPAYNPNLTLVHEDFSLR</sequence>
<dbReference type="Pfam" id="PF00535">
    <property type="entry name" value="Glycos_transf_2"/>
    <property type="match status" value="1"/>
</dbReference>
<dbReference type="EMBL" id="JACHXR010000002">
    <property type="protein sequence ID" value="MBB3230174.1"/>
    <property type="molecule type" value="Genomic_DNA"/>
</dbReference>
<dbReference type="Gene3D" id="3.90.550.10">
    <property type="entry name" value="Spore Coat Polysaccharide Biosynthesis Protein SpsA, Chain A"/>
    <property type="match status" value="2"/>
</dbReference>
<proteinExistence type="predicted"/>
<dbReference type="RefSeq" id="WP_183382676.1">
    <property type="nucleotide sequence ID" value="NZ_JACHXR010000002.1"/>
</dbReference>
<keyword evidence="2" id="KW-0808">Transferase</keyword>
<evidence type="ECO:0000313" key="2">
    <source>
        <dbReference type="EMBL" id="MBB3230174.1"/>
    </source>
</evidence>
<dbReference type="SUPFAM" id="SSF53448">
    <property type="entry name" value="Nucleotide-diphospho-sugar transferases"/>
    <property type="match status" value="2"/>
</dbReference>
<dbReference type="InterPro" id="IPR001173">
    <property type="entry name" value="Glyco_trans_2-like"/>
</dbReference>
<evidence type="ECO:0000259" key="1">
    <source>
        <dbReference type="Pfam" id="PF00535"/>
    </source>
</evidence>
<feature type="domain" description="Glycosyltransferase 2-like" evidence="1">
    <location>
        <begin position="463"/>
        <end position="591"/>
    </location>
</feature>
<evidence type="ECO:0000313" key="3">
    <source>
        <dbReference type="Proteomes" id="UP000518892"/>
    </source>
</evidence>
<dbReference type="InterPro" id="IPR029044">
    <property type="entry name" value="Nucleotide-diphossugar_trans"/>
</dbReference>
<dbReference type="GO" id="GO:0016740">
    <property type="term" value="F:transferase activity"/>
    <property type="evidence" value="ECO:0007669"/>
    <property type="project" value="UniProtKB-KW"/>
</dbReference>